<evidence type="ECO:0000313" key="3">
    <source>
        <dbReference type="Proteomes" id="UP000298663"/>
    </source>
</evidence>
<organism evidence="2 3">
    <name type="scientific">Steinernema carpocapsae</name>
    <name type="common">Entomopathogenic nematode</name>
    <dbReference type="NCBI Taxonomy" id="34508"/>
    <lineage>
        <taxon>Eukaryota</taxon>
        <taxon>Metazoa</taxon>
        <taxon>Ecdysozoa</taxon>
        <taxon>Nematoda</taxon>
        <taxon>Chromadorea</taxon>
        <taxon>Rhabditida</taxon>
        <taxon>Tylenchina</taxon>
        <taxon>Panagrolaimomorpha</taxon>
        <taxon>Strongyloidoidea</taxon>
        <taxon>Steinernematidae</taxon>
        <taxon>Steinernema</taxon>
    </lineage>
</organism>
<proteinExistence type="predicted"/>
<evidence type="ECO:0000313" key="2">
    <source>
        <dbReference type="EMBL" id="TKR69563.1"/>
    </source>
</evidence>
<keyword evidence="3" id="KW-1185">Reference proteome</keyword>
<dbReference type="AlphaFoldDB" id="A0A4U5MKD1"/>
<dbReference type="Proteomes" id="UP000298663">
    <property type="component" value="Unassembled WGS sequence"/>
</dbReference>
<accession>A0A4U5MKD1</accession>
<dbReference type="EMBL" id="AZBU02000007">
    <property type="protein sequence ID" value="TKR69563.1"/>
    <property type="molecule type" value="Genomic_DNA"/>
</dbReference>
<reference evidence="2 3" key="1">
    <citation type="journal article" date="2015" name="Genome Biol.">
        <title>Comparative genomics of Steinernema reveals deeply conserved gene regulatory networks.</title>
        <authorList>
            <person name="Dillman A.R."/>
            <person name="Macchietto M."/>
            <person name="Porter C.F."/>
            <person name="Rogers A."/>
            <person name="Williams B."/>
            <person name="Antoshechkin I."/>
            <person name="Lee M.M."/>
            <person name="Goodwin Z."/>
            <person name="Lu X."/>
            <person name="Lewis E.E."/>
            <person name="Goodrich-Blair H."/>
            <person name="Stock S.P."/>
            <person name="Adams B.J."/>
            <person name="Sternberg P.W."/>
            <person name="Mortazavi A."/>
        </authorList>
    </citation>
    <scope>NUCLEOTIDE SEQUENCE [LARGE SCALE GENOMIC DNA]</scope>
    <source>
        <strain evidence="2 3">ALL</strain>
    </source>
</reference>
<gene>
    <name evidence="2" type="ORF">L596_021704</name>
</gene>
<feature type="region of interest" description="Disordered" evidence="1">
    <location>
        <begin position="35"/>
        <end position="112"/>
    </location>
</feature>
<protein>
    <submittedName>
        <fullName evidence="2">Uncharacterized protein</fullName>
    </submittedName>
</protein>
<sequence length="112" mass="12300">MEVLQNPPRNKYSLAATRKIEVLFGGQQQVAIDPENCFNPRKFVEDGEGEGQRKSEKSQKKAADKSEKSRKTATGGSHRQEKSNSFRSASNELEDTQGGDESPPTAMGVRSS</sequence>
<reference evidence="2 3" key="2">
    <citation type="journal article" date="2019" name="G3 (Bethesda)">
        <title>Hybrid Assembly of the Genome of the Entomopathogenic Nematode Steinernema carpocapsae Identifies the X-Chromosome.</title>
        <authorList>
            <person name="Serra L."/>
            <person name="Macchietto M."/>
            <person name="Macias-Munoz A."/>
            <person name="McGill C.J."/>
            <person name="Rodriguez I.M."/>
            <person name="Rodriguez B."/>
            <person name="Murad R."/>
            <person name="Mortazavi A."/>
        </authorList>
    </citation>
    <scope>NUCLEOTIDE SEQUENCE [LARGE SCALE GENOMIC DNA]</scope>
    <source>
        <strain evidence="2 3">ALL</strain>
    </source>
</reference>
<feature type="compositionally biased region" description="Basic and acidic residues" evidence="1">
    <location>
        <begin position="42"/>
        <end position="70"/>
    </location>
</feature>
<evidence type="ECO:0000256" key="1">
    <source>
        <dbReference type="SAM" id="MobiDB-lite"/>
    </source>
</evidence>
<comment type="caution">
    <text evidence="2">The sequence shown here is derived from an EMBL/GenBank/DDBJ whole genome shotgun (WGS) entry which is preliminary data.</text>
</comment>
<name>A0A4U5MKD1_STECR</name>